<feature type="repeat" description="TPR" evidence="1">
    <location>
        <begin position="114"/>
        <end position="147"/>
    </location>
</feature>
<dbReference type="InterPro" id="IPR019734">
    <property type="entry name" value="TPR_rpt"/>
</dbReference>
<organism evidence="2 3">
    <name type="scientific">Gracilibacillus marinus</name>
    <dbReference type="NCBI Taxonomy" id="630535"/>
    <lineage>
        <taxon>Bacteria</taxon>
        <taxon>Bacillati</taxon>
        <taxon>Bacillota</taxon>
        <taxon>Bacilli</taxon>
        <taxon>Bacillales</taxon>
        <taxon>Bacillaceae</taxon>
        <taxon>Gracilibacillus</taxon>
    </lineage>
</organism>
<dbReference type="PROSITE" id="PS50005">
    <property type="entry name" value="TPR"/>
    <property type="match status" value="1"/>
</dbReference>
<keyword evidence="1" id="KW-0802">TPR repeat</keyword>
<evidence type="ECO:0000313" key="3">
    <source>
        <dbReference type="Proteomes" id="UP001595880"/>
    </source>
</evidence>
<evidence type="ECO:0000313" key="2">
    <source>
        <dbReference type="EMBL" id="MFC4387914.1"/>
    </source>
</evidence>
<accession>A0ABV8VTU5</accession>
<sequence length="699" mass="81807">MTWENERIHKCYYQTIINESKKQGSAVKVLGEMYMEEMEKQTPNLSSIRFAQGEVYFLHQDYEAAIFKWQQPLEEELIPWAEKNIADAHMELGLLDDAEGLYQQVVTSSLVLQTEVLLQLFSLYVQQSNHEKAVSVIKEAVTLNPDYPNLTEIAKAYFEDRNDWDHAMELAFGEAIRTHSIYWIDVLSGYVQKGWNANRQPDYFSPLLIHLLQMDSARFENFTEVLWNSYKSSAYYLDWLHVINQLLTDLQHDLPFVWEKLPDLYQEAYFELISGQFLINDIAGLLQLHLANWLEITAESDAFMSATAILAWEETIPSMLDVEVIGRAAYLYENATSHRQDRINGVQIFDSIQAWATKEGLYESLQEAIRPMENMEAASPEKMYEVIKTSIAFLLEQRVALEKGMEEDIHWNEDMLAMLEHTHEQIGAMEQKTVAYMTDSFHEMKDSLTKQVYTELPKQLQQSASIIQEDSDFSTIQQDLNEEMNRRIVRFMNQFVNNDVKHKVHEWLDGCKREFREHQVACDELSHALNQQFGEEKIALQCDGKVLEDWQRDLERISRGSLRLQKVNLFNRNTASQLLLKGAGKLIGSFSKNNDMLYQKYRSYVENEDYNQVVKDLLDPFLQQLEFFEGSIEWDVSRFFSQPLEIIKVEMEHGEAEMESHTSALQKMHENPETYRDPLTLFELRLYQYALIHGIRVDR</sequence>
<protein>
    <submittedName>
        <fullName evidence="2">Tetratricopeptide repeat protein</fullName>
    </submittedName>
</protein>
<proteinExistence type="predicted"/>
<dbReference type="SUPFAM" id="SSF48452">
    <property type="entry name" value="TPR-like"/>
    <property type="match status" value="1"/>
</dbReference>
<dbReference type="RefSeq" id="WP_390198559.1">
    <property type="nucleotide sequence ID" value="NZ_JBHSDV010000002.1"/>
</dbReference>
<dbReference type="EMBL" id="JBHSDV010000002">
    <property type="protein sequence ID" value="MFC4387914.1"/>
    <property type="molecule type" value="Genomic_DNA"/>
</dbReference>
<dbReference type="InterPro" id="IPR011990">
    <property type="entry name" value="TPR-like_helical_dom_sf"/>
</dbReference>
<dbReference type="Proteomes" id="UP001595880">
    <property type="component" value="Unassembled WGS sequence"/>
</dbReference>
<reference evidence="3" key="1">
    <citation type="journal article" date="2019" name="Int. J. Syst. Evol. Microbiol.">
        <title>The Global Catalogue of Microorganisms (GCM) 10K type strain sequencing project: providing services to taxonomists for standard genome sequencing and annotation.</title>
        <authorList>
            <consortium name="The Broad Institute Genomics Platform"/>
            <consortium name="The Broad Institute Genome Sequencing Center for Infectious Disease"/>
            <person name="Wu L."/>
            <person name="Ma J."/>
        </authorList>
    </citation>
    <scope>NUCLEOTIDE SEQUENCE [LARGE SCALE GENOMIC DNA]</scope>
    <source>
        <strain evidence="3">KACC 14058</strain>
    </source>
</reference>
<keyword evidence="3" id="KW-1185">Reference proteome</keyword>
<gene>
    <name evidence="2" type="ORF">ACFOZ1_08830</name>
</gene>
<evidence type="ECO:0000256" key="1">
    <source>
        <dbReference type="PROSITE-ProRule" id="PRU00339"/>
    </source>
</evidence>
<name>A0ABV8VTU5_9BACI</name>
<comment type="caution">
    <text evidence="2">The sequence shown here is derived from an EMBL/GenBank/DDBJ whole genome shotgun (WGS) entry which is preliminary data.</text>
</comment>
<dbReference type="Gene3D" id="1.25.40.10">
    <property type="entry name" value="Tetratricopeptide repeat domain"/>
    <property type="match status" value="1"/>
</dbReference>